<gene>
    <name evidence="2" type="ORF">GHT07_18785</name>
</gene>
<name>A0A844BCN5_9BURK</name>
<dbReference type="OrthoDB" id="1188001at2"/>
<dbReference type="InterPro" id="IPR016130">
    <property type="entry name" value="Tyr_Pase_AS"/>
</dbReference>
<dbReference type="PROSITE" id="PS00383">
    <property type="entry name" value="TYR_PHOSPHATASE_1"/>
    <property type="match status" value="1"/>
</dbReference>
<dbReference type="SUPFAM" id="SSF52799">
    <property type="entry name" value="(Phosphotyrosine protein) phosphatases II"/>
    <property type="match status" value="1"/>
</dbReference>
<dbReference type="AlphaFoldDB" id="A0A844BCN5"/>
<dbReference type="GO" id="GO:0004721">
    <property type="term" value="F:phosphoprotein phosphatase activity"/>
    <property type="evidence" value="ECO:0007669"/>
    <property type="project" value="InterPro"/>
</dbReference>
<accession>A0A844BCN5</accession>
<dbReference type="EMBL" id="WJBU01000022">
    <property type="protein sequence ID" value="MRD49326.1"/>
    <property type="molecule type" value="Genomic_DNA"/>
</dbReference>
<comment type="caution">
    <text evidence="2">The sequence shown here is derived from an EMBL/GenBank/DDBJ whole genome shotgun (WGS) entry which is preliminary data.</text>
</comment>
<dbReference type="InterPro" id="IPR029021">
    <property type="entry name" value="Prot-tyrosine_phosphatase-like"/>
</dbReference>
<reference evidence="2 3" key="1">
    <citation type="submission" date="2019-11" db="EMBL/GenBank/DDBJ databases">
        <title>Caenimonas koreensis gen. nov., sp. nov., isolated from activated sludge.</title>
        <authorList>
            <person name="Seung H.R."/>
        </authorList>
    </citation>
    <scope>NUCLEOTIDE SEQUENCE [LARGE SCALE GENOMIC DNA]</scope>
    <source>
        <strain evidence="2 3">EMB320</strain>
    </source>
</reference>
<dbReference type="PANTHER" id="PTHR31126">
    <property type="entry name" value="TYROSINE-PROTEIN PHOSPHATASE"/>
    <property type="match status" value="1"/>
</dbReference>
<dbReference type="RefSeq" id="WP_153586634.1">
    <property type="nucleotide sequence ID" value="NZ_WJBU01000022.1"/>
</dbReference>
<keyword evidence="3" id="KW-1185">Reference proteome</keyword>
<sequence>MDPKINGAFNFRDLKSPAVLMPRLRPRLLYRSDHLGALDEDDASHFRALGIRRVLDFRGIFERAEAVCPVPTVTVHSLAIEPTVVQVLGALVAAGEKLTREDAVAHMQDTYRGFVRQNTHRFAEFFAHLMHSDTPTVFHCTAGKDRTGFAAALILHALGATHDDVMRDYLLTNQRLKPMSMKGWSLPAHVVEVLYGVRPEFLQAAYQAIDEDYGSLEGYFSDGLHLGAAERRRLLELYLL</sequence>
<dbReference type="Pfam" id="PF13350">
    <property type="entry name" value="Y_phosphatase3"/>
    <property type="match status" value="1"/>
</dbReference>
<dbReference type="Gene3D" id="3.90.190.10">
    <property type="entry name" value="Protein tyrosine phosphatase superfamily"/>
    <property type="match status" value="1"/>
</dbReference>
<organism evidence="2 3">
    <name type="scientific">Caenimonas koreensis DSM 17982</name>
    <dbReference type="NCBI Taxonomy" id="1121255"/>
    <lineage>
        <taxon>Bacteria</taxon>
        <taxon>Pseudomonadati</taxon>
        <taxon>Pseudomonadota</taxon>
        <taxon>Betaproteobacteria</taxon>
        <taxon>Burkholderiales</taxon>
        <taxon>Comamonadaceae</taxon>
        <taxon>Caenimonas</taxon>
    </lineage>
</organism>
<protein>
    <submittedName>
        <fullName evidence="2">Protein-tyrosine-phosphatase</fullName>
    </submittedName>
</protein>
<comment type="similarity">
    <text evidence="1">Belongs to the protein-tyrosine phosphatase family.</text>
</comment>
<dbReference type="PANTHER" id="PTHR31126:SF1">
    <property type="entry name" value="TYROSINE SPECIFIC PROTEIN PHOSPHATASES DOMAIN-CONTAINING PROTEIN"/>
    <property type="match status" value="1"/>
</dbReference>
<proteinExistence type="inferred from homology"/>
<evidence type="ECO:0000256" key="1">
    <source>
        <dbReference type="ARBA" id="ARBA00009580"/>
    </source>
</evidence>
<dbReference type="Proteomes" id="UP000487350">
    <property type="component" value="Unassembled WGS sequence"/>
</dbReference>
<dbReference type="InterPro" id="IPR026893">
    <property type="entry name" value="Tyr/Ser_Pase_IphP-type"/>
</dbReference>
<evidence type="ECO:0000313" key="3">
    <source>
        <dbReference type="Proteomes" id="UP000487350"/>
    </source>
</evidence>
<evidence type="ECO:0000313" key="2">
    <source>
        <dbReference type="EMBL" id="MRD49326.1"/>
    </source>
</evidence>